<name>A0A093UNE5_TALMA</name>
<reference evidence="3" key="1">
    <citation type="journal article" date="2014" name="PLoS Genet.">
        <title>Signature Gene Expression Reveals Novel Clues to the Molecular Mechanisms of Dimorphic Transition in Penicillium marneffei.</title>
        <authorList>
            <person name="Yang E."/>
            <person name="Wang G."/>
            <person name="Cai J."/>
            <person name="Woo P.C."/>
            <person name="Lau S.K."/>
            <person name="Yuen K.-Y."/>
            <person name="Chow W.-N."/>
            <person name="Lin X."/>
        </authorList>
    </citation>
    <scope>NUCLEOTIDE SEQUENCE [LARGE SCALE GENOMIC DNA]</scope>
    <source>
        <strain evidence="3">PM1</strain>
    </source>
</reference>
<dbReference type="EMBL" id="JPOX01000060">
    <property type="protein sequence ID" value="KFX41435.1"/>
    <property type="molecule type" value="Genomic_DNA"/>
</dbReference>
<evidence type="ECO:0000313" key="3">
    <source>
        <dbReference type="EMBL" id="KFX41435.1"/>
    </source>
</evidence>
<sequence length="268" mass="30535">MFKREVFTTVTPLPFYVQKSMVVKSLQDHEEMINLNPLVVAYKRCDPPRNAPVDEFYSLWYELTDKIRYIPGISGKVSYKACFHDLTAGLQTHVYAPTGLDIREKWSVEGEPPGEPRQPIELGLTNAPREGFYLREDVNMYCSGVVSGFVKKKLKLAHETLVQRLIVKAYLLRLSGEDSPTNASISSSRSSPSFYGESVVEQYELPVSSYQTRNALEIRATVNKTARTSNFQSLRQMDENLIPRALQPRMQSSTTPRYELSSHSTKRK</sequence>
<dbReference type="PANTHER" id="PTHR38117">
    <property type="entry name" value="NACHT AND WD40 DOMAIN PROTEIN"/>
    <property type="match status" value="1"/>
</dbReference>
<feature type="domain" description="DUF7053" evidence="2">
    <location>
        <begin position="3"/>
        <end position="169"/>
    </location>
</feature>
<feature type="region of interest" description="Disordered" evidence="1">
    <location>
        <begin position="242"/>
        <end position="268"/>
    </location>
</feature>
<evidence type="ECO:0000259" key="2">
    <source>
        <dbReference type="Pfam" id="PF23155"/>
    </source>
</evidence>
<dbReference type="Pfam" id="PF23155">
    <property type="entry name" value="DUF7053"/>
    <property type="match status" value="1"/>
</dbReference>
<dbReference type="HOGENOM" id="CLU_028035_3_0_1"/>
<dbReference type="AlphaFoldDB" id="A0A093UNE5"/>
<comment type="caution">
    <text evidence="3">The sequence shown here is derived from an EMBL/GenBank/DDBJ whole genome shotgun (WGS) entry which is preliminary data.</text>
</comment>
<organism evidence="3">
    <name type="scientific">Talaromyces marneffei PM1</name>
    <dbReference type="NCBI Taxonomy" id="1077442"/>
    <lineage>
        <taxon>Eukaryota</taxon>
        <taxon>Fungi</taxon>
        <taxon>Dikarya</taxon>
        <taxon>Ascomycota</taxon>
        <taxon>Pezizomycotina</taxon>
        <taxon>Eurotiomycetes</taxon>
        <taxon>Eurotiomycetidae</taxon>
        <taxon>Eurotiales</taxon>
        <taxon>Trichocomaceae</taxon>
        <taxon>Talaromyces</taxon>
        <taxon>Talaromyces sect. Talaromyces</taxon>
    </lineage>
</organism>
<dbReference type="PANTHER" id="PTHR38117:SF2">
    <property type="entry name" value="NACHT AND WD40 DOMAIN PROTEIN"/>
    <property type="match status" value="1"/>
</dbReference>
<proteinExistence type="predicted"/>
<evidence type="ECO:0000256" key="1">
    <source>
        <dbReference type="SAM" id="MobiDB-lite"/>
    </source>
</evidence>
<dbReference type="InterPro" id="IPR055481">
    <property type="entry name" value="DUF7053"/>
</dbReference>
<gene>
    <name evidence="3" type="ORF">GQ26_0600390</name>
</gene>
<protein>
    <recommendedName>
        <fullName evidence="2">DUF7053 domain-containing protein</fullName>
    </recommendedName>
</protein>
<accession>A0A093UNE5</accession>